<dbReference type="Gene3D" id="2.60.40.10">
    <property type="entry name" value="Immunoglobulins"/>
    <property type="match status" value="1"/>
</dbReference>
<dbReference type="KEGG" id="sli:Slin_6092"/>
<name>D2QTC2_SPILD</name>
<dbReference type="InterPro" id="IPR013783">
    <property type="entry name" value="Ig-like_fold"/>
</dbReference>
<reference evidence="2 3" key="1">
    <citation type="journal article" date="2010" name="Stand. Genomic Sci.">
        <title>Complete genome sequence of Spirosoma linguale type strain (1).</title>
        <authorList>
            <person name="Lail K."/>
            <person name="Sikorski J."/>
            <person name="Saunders E."/>
            <person name="Lapidus A."/>
            <person name="Glavina Del Rio T."/>
            <person name="Copeland A."/>
            <person name="Tice H."/>
            <person name="Cheng J.-F."/>
            <person name="Lucas S."/>
            <person name="Nolan M."/>
            <person name="Bruce D."/>
            <person name="Goodwin L."/>
            <person name="Pitluck S."/>
            <person name="Ivanova N."/>
            <person name="Mavromatis K."/>
            <person name="Ovchinnikova G."/>
            <person name="Pati A."/>
            <person name="Chen A."/>
            <person name="Palaniappan K."/>
            <person name="Land M."/>
            <person name="Hauser L."/>
            <person name="Chang Y.-J."/>
            <person name="Jeffries C.D."/>
            <person name="Chain P."/>
            <person name="Brettin T."/>
            <person name="Detter J.C."/>
            <person name="Schuetze A."/>
            <person name="Rohde M."/>
            <person name="Tindall B.J."/>
            <person name="Goeker M."/>
            <person name="Bristow J."/>
            <person name="Eisen J.A."/>
            <person name="Markowitz V."/>
            <person name="Hugenholtz P."/>
            <person name="Kyrpides N.C."/>
            <person name="Klenk H.-P."/>
            <person name="Chen F."/>
        </authorList>
    </citation>
    <scope>NUCLEOTIDE SEQUENCE [LARGE SCALE GENOMIC DNA]</scope>
    <source>
        <strain evidence="3">ATCC 33905 / DSM 74 / LMG 10896 / Claus 1</strain>
    </source>
</reference>
<accession>D2QTC2</accession>
<evidence type="ECO:0000256" key="1">
    <source>
        <dbReference type="SAM" id="SignalP"/>
    </source>
</evidence>
<evidence type="ECO:0000313" key="2">
    <source>
        <dbReference type="EMBL" id="ADB42054.1"/>
    </source>
</evidence>
<proteinExistence type="predicted"/>
<feature type="chain" id="PRO_5003035937" description="Secretion system C-terminal sorting domain-containing protein" evidence="1">
    <location>
        <begin position="22"/>
        <end position="254"/>
    </location>
</feature>
<sequence length="254" mass="27524">MFTKRLLLCLLSLTIWNCAQAQDPGVGGNAVSPGSLVTNAQININASSNPTLGTNNGTNVNASTSITVSGPGPLPVRLVSFTAQAQPNQTVSLGWTTAWESNNQGYRIDRSKDLNSFELVGEVNEVATSSQTQTTYQLTDPTPFMGTSYYRLTQADLSGKVTVYPAVSVLVREEAYGVYPNPVIGEEGFVLRLDEPLTAELSFVNLRGENIALQRSKAEDGRLLLRPGVTLPPSVYLLTVKERGQIRQHRVVIK</sequence>
<organism evidence="2 3">
    <name type="scientific">Spirosoma linguale (strain ATCC 33905 / DSM 74 / LMG 10896 / Claus 1)</name>
    <dbReference type="NCBI Taxonomy" id="504472"/>
    <lineage>
        <taxon>Bacteria</taxon>
        <taxon>Pseudomonadati</taxon>
        <taxon>Bacteroidota</taxon>
        <taxon>Cytophagia</taxon>
        <taxon>Cytophagales</taxon>
        <taxon>Cytophagaceae</taxon>
        <taxon>Spirosoma</taxon>
    </lineage>
</organism>
<keyword evidence="3" id="KW-1185">Reference proteome</keyword>
<dbReference type="HOGENOM" id="CLU_058047_0_0_10"/>
<evidence type="ECO:0000313" key="3">
    <source>
        <dbReference type="Proteomes" id="UP000002028"/>
    </source>
</evidence>
<evidence type="ECO:0008006" key="4">
    <source>
        <dbReference type="Google" id="ProtNLM"/>
    </source>
</evidence>
<dbReference type="eggNOG" id="COG2831">
    <property type="taxonomic scope" value="Bacteria"/>
</dbReference>
<protein>
    <recommendedName>
        <fullName evidence="4">Secretion system C-terminal sorting domain-containing protein</fullName>
    </recommendedName>
</protein>
<dbReference type="AlphaFoldDB" id="D2QTC2"/>
<dbReference type="STRING" id="504472.Slin_6092"/>
<keyword evidence="1" id="KW-0732">Signal</keyword>
<gene>
    <name evidence="2" type="ordered locus">Slin_6092</name>
</gene>
<feature type="signal peptide" evidence="1">
    <location>
        <begin position="1"/>
        <end position="21"/>
    </location>
</feature>
<dbReference type="EMBL" id="CP001769">
    <property type="protein sequence ID" value="ADB42054.1"/>
    <property type="molecule type" value="Genomic_DNA"/>
</dbReference>
<dbReference type="Proteomes" id="UP000002028">
    <property type="component" value="Chromosome"/>
</dbReference>
<dbReference type="RefSeq" id="WP_012930542.1">
    <property type="nucleotide sequence ID" value="NC_013730.1"/>
</dbReference>